<evidence type="ECO:0000313" key="2">
    <source>
        <dbReference type="Proteomes" id="UP000251075"/>
    </source>
</evidence>
<protein>
    <submittedName>
        <fullName evidence="1">Uncharacterized protein</fullName>
    </submittedName>
</protein>
<reference evidence="1 2" key="1">
    <citation type="submission" date="2017-11" db="EMBL/GenBank/DDBJ databases">
        <title>Draft genome sequence of magnetotactic bacterium Magnetospirillum kuznetsovii LBB-42.</title>
        <authorList>
            <person name="Grouzdev D.S."/>
            <person name="Rysina M.S."/>
            <person name="Baslerov R.V."/>
            <person name="Koziaeva V."/>
        </authorList>
    </citation>
    <scope>NUCLEOTIDE SEQUENCE [LARGE SCALE GENOMIC DNA]</scope>
    <source>
        <strain evidence="1 2">LBB-42</strain>
    </source>
</reference>
<sequence>MPVAVMFGPTDVIKADRFGPLRMTNLVMSRRCDEQEDVSGQVAGESEHGGMWRVEHLDLLRRITLVTLPQTNNLGMTYMRMAVP</sequence>
<comment type="caution">
    <text evidence="1">The sequence shown here is derived from an EMBL/GenBank/DDBJ whole genome shotgun (WGS) entry which is preliminary data.</text>
</comment>
<dbReference type="AlphaFoldDB" id="A0A364NUY3"/>
<dbReference type="Proteomes" id="UP000251075">
    <property type="component" value="Unassembled WGS sequence"/>
</dbReference>
<name>A0A364NUY3_9PROT</name>
<proteinExistence type="predicted"/>
<gene>
    <name evidence="1" type="ORF">CU669_16560</name>
</gene>
<keyword evidence="2" id="KW-1185">Reference proteome</keyword>
<organism evidence="1 2">
    <name type="scientific">Paramagnetospirillum kuznetsovii</name>
    <dbReference type="NCBI Taxonomy" id="2053833"/>
    <lineage>
        <taxon>Bacteria</taxon>
        <taxon>Pseudomonadati</taxon>
        <taxon>Pseudomonadota</taxon>
        <taxon>Alphaproteobacteria</taxon>
        <taxon>Rhodospirillales</taxon>
        <taxon>Magnetospirillaceae</taxon>
        <taxon>Paramagnetospirillum</taxon>
    </lineage>
</organism>
<evidence type="ECO:0000313" key="1">
    <source>
        <dbReference type="EMBL" id="RAU20707.1"/>
    </source>
</evidence>
<dbReference type="EMBL" id="PGTO01000017">
    <property type="protein sequence ID" value="RAU20707.1"/>
    <property type="molecule type" value="Genomic_DNA"/>
</dbReference>
<accession>A0A364NUY3</accession>